<evidence type="ECO:0000256" key="1">
    <source>
        <dbReference type="SAM" id="MobiDB-lite"/>
    </source>
</evidence>
<protein>
    <submittedName>
        <fullName evidence="2">Uncharacterized protein</fullName>
    </submittedName>
</protein>
<feature type="region of interest" description="Disordered" evidence="1">
    <location>
        <begin position="156"/>
        <end position="199"/>
    </location>
</feature>
<evidence type="ECO:0000313" key="2">
    <source>
        <dbReference type="EMBL" id="ALP94317.1"/>
    </source>
</evidence>
<name>A0A0S2W4N4_9FIRM</name>
<dbReference type="RefSeq" id="WP_058117884.1">
    <property type="nucleotide sequence ID" value="NZ_CP011307.1"/>
</dbReference>
<organism evidence="2 3">
    <name type="scientific">Intestinimonas butyriciproducens</name>
    <dbReference type="NCBI Taxonomy" id="1297617"/>
    <lineage>
        <taxon>Bacteria</taxon>
        <taxon>Bacillati</taxon>
        <taxon>Bacillota</taxon>
        <taxon>Clostridia</taxon>
        <taxon>Eubacteriales</taxon>
        <taxon>Intestinimonas</taxon>
    </lineage>
</organism>
<keyword evidence="3" id="KW-1185">Reference proteome</keyword>
<dbReference type="EMBL" id="CP011307">
    <property type="protein sequence ID" value="ALP94317.1"/>
    <property type="molecule type" value="Genomic_DNA"/>
</dbReference>
<dbReference type="AlphaFoldDB" id="A0A0S2W4N4"/>
<dbReference type="Proteomes" id="UP000064844">
    <property type="component" value="Chromosome"/>
</dbReference>
<accession>A0A0S2W4N4</accession>
<reference evidence="2 3" key="1">
    <citation type="journal article" date="2015" name="Nat. Commun.">
        <title>Production of butyrate from lysine and the Amadori product fructoselysine by a human gut commensal.</title>
        <authorList>
            <person name="Bui T.P."/>
            <person name="Ritari J."/>
            <person name="Boeren S."/>
            <person name="de Waard P."/>
            <person name="Plugge C.M."/>
            <person name="de Vos W.M."/>
        </authorList>
    </citation>
    <scope>NUCLEOTIDE SEQUENCE [LARGE SCALE GENOMIC DNA]</scope>
    <source>
        <strain evidence="2 3">AF211</strain>
    </source>
</reference>
<proteinExistence type="predicted"/>
<reference evidence="3" key="2">
    <citation type="submission" date="2015-04" db="EMBL/GenBank/DDBJ databases">
        <title>A butyrogenic pathway from the amino acid lysine in a human gut commensal.</title>
        <authorList>
            <person name="de Vos W.M."/>
            <person name="Bui N.T.P."/>
            <person name="Plugge C.M."/>
            <person name="Ritari J."/>
        </authorList>
    </citation>
    <scope>NUCLEOTIDE SEQUENCE [LARGE SCALE GENOMIC DNA]</scope>
    <source>
        <strain evidence="3">AF211</strain>
    </source>
</reference>
<dbReference type="STRING" id="1297617.IB211_01926c"/>
<sequence>MKTIYIPKGETVSYETLATEHLVVKGCLQVTGSVKAKTISGDGVICAGSVEADIIRIGSLEAAAVICKRLIAECVQAPEVFASESAAVSCFLSAAYVETGRLTVAISEISEVKADEVINLTLKKRGLFTTLLLSALRSVWLTLTVPKSKNEVMDAEYAPAQEPSESKARQAAKEASPSSAAPEKKRKTPLNQSEREPVDEELNRIVGTFMLLRDQGYTLRVIPKTPEENAPVFDFETETIIRPAA</sequence>
<dbReference type="KEGG" id="ibu:IB211_01926c"/>
<evidence type="ECO:0000313" key="3">
    <source>
        <dbReference type="Proteomes" id="UP000064844"/>
    </source>
</evidence>
<gene>
    <name evidence="2" type="ORF">IB211_01926c</name>
</gene>